<evidence type="ECO:0000256" key="5">
    <source>
        <dbReference type="ARBA" id="ARBA00023180"/>
    </source>
</evidence>
<evidence type="ECO:0000256" key="2">
    <source>
        <dbReference type="ARBA" id="ARBA00022670"/>
    </source>
</evidence>
<dbReference type="GO" id="GO:0006508">
    <property type="term" value="P:proteolysis"/>
    <property type="evidence" value="ECO:0007669"/>
    <property type="project" value="UniProtKB-KW"/>
</dbReference>
<dbReference type="Pfam" id="PF14543">
    <property type="entry name" value="TAXi_N"/>
    <property type="match status" value="1"/>
</dbReference>
<gene>
    <name evidence="8" type="ORF">M5K25_018329</name>
</gene>
<dbReference type="Pfam" id="PF14541">
    <property type="entry name" value="TAXi_C"/>
    <property type="match status" value="1"/>
</dbReference>
<organism evidence="8 9">
    <name type="scientific">Dendrobium thyrsiflorum</name>
    <name type="common">Pinecone-like raceme dendrobium</name>
    <name type="synonym">Orchid</name>
    <dbReference type="NCBI Taxonomy" id="117978"/>
    <lineage>
        <taxon>Eukaryota</taxon>
        <taxon>Viridiplantae</taxon>
        <taxon>Streptophyta</taxon>
        <taxon>Embryophyta</taxon>
        <taxon>Tracheophyta</taxon>
        <taxon>Spermatophyta</taxon>
        <taxon>Magnoliopsida</taxon>
        <taxon>Liliopsida</taxon>
        <taxon>Asparagales</taxon>
        <taxon>Orchidaceae</taxon>
        <taxon>Epidendroideae</taxon>
        <taxon>Malaxideae</taxon>
        <taxon>Dendrobiinae</taxon>
        <taxon>Dendrobium</taxon>
    </lineage>
</organism>
<dbReference type="InterPro" id="IPR032861">
    <property type="entry name" value="TAXi_N"/>
</dbReference>
<dbReference type="InterPro" id="IPR051708">
    <property type="entry name" value="Plant_Aspart_Prot_A1"/>
</dbReference>
<keyword evidence="5" id="KW-0325">Glycoprotein</keyword>
<dbReference type="InterPro" id="IPR034161">
    <property type="entry name" value="Pepsin-like_plant"/>
</dbReference>
<dbReference type="InterPro" id="IPR032799">
    <property type="entry name" value="TAXi_C"/>
</dbReference>
<reference evidence="8 9" key="1">
    <citation type="journal article" date="2024" name="Plant Biotechnol. J.">
        <title>Dendrobium thyrsiflorum genome and its molecular insights into genes involved in important horticultural traits.</title>
        <authorList>
            <person name="Chen B."/>
            <person name="Wang J.Y."/>
            <person name="Zheng P.J."/>
            <person name="Li K.L."/>
            <person name="Liang Y.M."/>
            <person name="Chen X.F."/>
            <person name="Zhang C."/>
            <person name="Zhao X."/>
            <person name="He X."/>
            <person name="Zhang G.Q."/>
            <person name="Liu Z.J."/>
            <person name="Xu Q."/>
        </authorList>
    </citation>
    <scope>NUCLEOTIDE SEQUENCE [LARGE SCALE GENOMIC DNA]</scope>
    <source>
        <strain evidence="8">GZMU011</strain>
    </source>
</reference>
<evidence type="ECO:0000256" key="1">
    <source>
        <dbReference type="ARBA" id="ARBA00007447"/>
    </source>
</evidence>
<comment type="similarity">
    <text evidence="1">Belongs to the peptidase A1 family.</text>
</comment>
<dbReference type="PROSITE" id="PS51767">
    <property type="entry name" value="PEPTIDASE_A1"/>
    <property type="match status" value="1"/>
</dbReference>
<dbReference type="Gene3D" id="2.40.70.10">
    <property type="entry name" value="Acid Proteases"/>
    <property type="match status" value="2"/>
</dbReference>
<evidence type="ECO:0000256" key="4">
    <source>
        <dbReference type="ARBA" id="ARBA00022801"/>
    </source>
</evidence>
<sequence>MRPNKRLLLFTFLTIFQLTSLTPPSSSNELSLRLQLTHIDAGLNLTVHELLRRAAARSKARIALLAHIRKREGQAPIFWGPKNKYAGEYLINFDVGTPPINLPFIVDTGSTLVWTQCNPCHNCMRQPVALFDPKNSSSFSKLSCSSKQCLALGPEYSSNCSANLDCHFESLYADGTETSGYIASEEVTFHYSSESPLSVSKFAIGCANVSSGSLANSSGIAGFGRSTESLVSQLNITRFSYCFIPFIPIKQTKPSHMLLGNAAFSSSKAQSTPLLPDNNFYYVSLKGITVGLKWFPLRPGFLWNKKGGSRGTIFDSGSFNTFLRPEVFKVVRKAFVSQINLTVTNEKLTAEYQLCFNTSMNPKKIPKLVLHFDGANMDLPRENYVVYDAKKKLLCVLIAEETDKSAPNIIGNFYQQNMNVLYDLKNQRLFFGPTQCDRL</sequence>
<feature type="signal peptide" evidence="6">
    <location>
        <begin position="1"/>
        <end position="21"/>
    </location>
</feature>
<protein>
    <recommendedName>
        <fullName evidence="7">Peptidase A1 domain-containing protein</fullName>
    </recommendedName>
</protein>
<keyword evidence="9" id="KW-1185">Reference proteome</keyword>
<name>A0ABD0UHY9_DENTH</name>
<evidence type="ECO:0000313" key="9">
    <source>
        <dbReference type="Proteomes" id="UP001552299"/>
    </source>
</evidence>
<dbReference type="PANTHER" id="PTHR47967">
    <property type="entry name" value="OS07G0603500 PROTEIN-RELATED"/>
    <property type="match status" value="1"/>
</dbReference>
<proteinExistence type="inferred from homology"/>
<dbReference type="GO" id="GO:0004190">
    <property type="term" value="F:aspartic-type endopeptidase activity"/>
    <property type="evidence" value="ECO:0007669"/>
    <property type="project" value="UniProtKB-KW"/>
</dbReference>
<feature type="domain" description="Peptidase A1" evidence="7">
    <location>
        <begin position="89"/>
        <end position="432"/>
    </location>
</feature>
<evidence type="ECO:0000256" key="6">
    <source>
        <dbReference type="SAM" id="SignalP"/>
    </source>
</evidence>
<comment type="caution">
    <text evidence="8">The sequence shown here is derived from an EMBL/GenBank/DDBJ whole genome shotgun (WGS) entry which is preliminary data.</text>
</comment>
<dbReference type="InterPro" id="IPR021109">
    <property type="entry name" value="Peptidase_aspartic_dom_sf"/>
</dbReference>
<accession>A0ABD0UHY9</accession>
<dbReference type="PANTHER" id="PTHR47967:SF128">
    <property type="entry name" value="ASPARTIC PROTEINASE CDR1-LIKE"/>
    <property type="match status" value="1"/>
</dbReference>
<evidence type="ECO:0000256" key="3">
    <source>
        <dbReference type="ARBA" id="ARBA00022750"/>
    </source>
</evidence>
<dbReference type="CDD" id="cd05476">
    <property type="entry name" value="pepsin_A_like_plant"/>
    <property type="match status" value="1"/>
</dbReference>
<evidence type="ECO:0000259" key="7">
    <source>
        <dbReference type="PROSITE" id="PS51767"/>
    </source>
</evidence>
<dbReference type="Proteomes" id="UP001552299">
    <property type="component" value="Unassembled WGS sequence"/>
</dbReference>
<dbReference type="AlphaFoldDB" id="A0ABD0UHY9"/>
<keyword evidence="6" id="KW-0732">Signal</keyword>
<keyword evidence="3" id="KW-0064">Aspartyl protease</keyword>
<dbReference type="InterPro" id="IPR033121">
    <property type="entry name" value="PEPTIDASE_A1"/>
</dbReference>
<feature type="chain" id="PRO_5044761809" description="Peptidase A1 domain-containing protein" evidence="6">
    <location>
        <begin position="22"/>
        <end position="439"/>
    </location>
</feature>
<dbReference type="EMBL" id="JANQDX010000014">
    <property type="protein sequence ID" value="KAL0912363.1"/>
    <property type="molecule type" value="Genomic_DNA"/>
</dbReference>
<keyword evidence="2" id="KW-0645">Protease</keyword>
<evidence type="ECO:0000313" key="8">
    <source>
        <dbReference type="EMBL" id="KAL0912363.1"/>
    </source>
</evidence>
<keyword evidence="4" id="KW-0378">Hydrolase</keyword>
<dbReference type="FunFam" id="2.40.70.10:FF:000033">
    <property type="entry name" value="Aspartyl protease family protein"/>
    <property type="match status" value="1"/>
</dbReference>
<dbReference type="SUPFAM" id="SSF50630">
    <property type="entry name" value="Acid proteases"/>
    <property type="match status" value="1"/>
</dbReference>